<name>A0ACC0WHV3_9STRA</name>
<sequence length="137" mass="15171">MWTTFGSISTNTGVNLRKIPSKGRRGAAIPLGYWSNAPPLYGKYHSRSHVAKKETACYTVDDSWFCTGTAFCHRFKGTKVTRLPTLSEISFFQLSVVVAIHQVYCRAHEDDARSSTALCVSDKASIFTSLGGIRMLM</sequence>
<proteinExistence type="predicted"/>
<protein>
    <submittedName>
        <fullName evidence="1">Uncharacterized protein</fullName>
    </submittedName>
</protein>
<reference evidence="1 2" key="1">
    <citation type="journal article" date="2022" name="bioRxiv">
        <title>The genome of the oomycete Peronosclerospora sorghi, a cosmopolitan pathogen of maize and sorghum, is inflated with dispersed pseudogenes.</title>
        <authorList>
            <person name="Fletcher K."/>
            <person name="Martin F."/>
            <person name="Isakeit T."/>
            <person name="Cavanaugh K."/>
            <person name="Magill C."/>
            <person name="Michelmore R."/>
        </authorList>
    </citation>
    <scope>NUCLEOTIDE SEQUENCE [LARGE SCALE GENOMIC DNA]</scope>
    <source>
        <strain evidence="1">P6</strain>
    </source>
</reference>
<dbReference type="Proteomes" id="UP001163321">
    <property type="component" value="Chromosome 13"/>
</dbReference>
<gene>
    <name evidence="1" type="ORF">PsorP6_012768</name>
</gene>
<accession>A0ACC0WHV3</accession>
<keyword evidence="2" id="KW-1185">Reference proteome</keyword>
<dbReference type="EMBL" id="CM047592">
    <property type="protein sequence ID" value="KAI9918167.1"/>
    <property type="molecule type" value="Genomic_DNA"/>
</dbReference>
<organism evidence="1 2">
    <name type="scientific">Peronosclerospora sorghi</name>
    <dbReference type="NCBI Taxonomy" id="230839"/>
    <lineage>
        <taxon>Eukaryota</taxon>
        <taxon>Sar</taxon>
        <taxon>Stramenopiles</taxon>
        <taxon>Oomycota</taxon>
        <taxon>Peronosporomycetes</taxon>
        <taxon>Peronosporales</taxon>
        <taxon>Peronosporaceae</taxon>
        <taxon>Peronosclerospora</taxon>
    </lineage>
</organism>
<evidence type="ECO:0000313" key="2">
    <source>
        <dbReference type="Proteomes" id="UP001163321"/>
    </source>
</evidence>
<comment type="caution">
    <text evidence="1">The sequence shown here is derived from an EMBL/GenBank/DDBJ whole genome shotgun (WGS) entry which is preliminary data.</text>
</comment>
<evidence type="ECO:0000313" key="1">
    <source>
        <dbReference type="EMBL" id="KAI9918167.1"/>
    </source>
</evidence>